<keyword evidence="1 6" id="KW-0479">Metal-binding</keyword>
<organism evidence="8 9">
    <name type="scientific">Haliangium ochraceum (strain DSM 14365 / JCM 11303 / SMP-2)</name>
    <dbReference type="NCBI Taxonomy" id="502025"/>
    <lineage>
        <taxon>Bacteria</taxon>
        <taxon>Pseudomonadati</taxon>
        <taxon>Myxococcota</taxon>
        <taxon>Polyangia</taxon>
        <taxon>Haliangiales</taxon>
        <taxon>Kofleriaceae</taxon>
        <taxon>Haliangium</taxon>
    </lineage>
</organism>
<evidence type="ECO:0000256" key="6">
    <source>
        <dbReference type="PIRSR" id="PIRSR604574-2"/>
    </source>
</evidence>
<feature type="binding site" evidence="5">
    <location>
        <begin position="204"/>
        <end position="210"/>
    </location>
    <ligand>
        <name>2-oxoglutarate</name>
        <dbReference type="ChEBI" id="CHEBI:16810"/>
    </ligand>
</feature>
<keyword evidence="4 6" id="KW-0408">Iron</keyword>
<evidence type="ECO:0000256" key="2">
    <source>
        <dbReference type="ARBA" id="ARBA00022964"/>
    </source>
</evidence>
<dbReference type="GO" id="GO:0035516">
    <property type="term" value="F:broad specificity oxidative DNA demethylase activity"/>
    <property type="evidence" value="ECO:0007669"/>
    <property type="project" value="TreeGrafter"/>
</dbReference>
<evidence type="ECO:0000256" key="5">
    <source>
        <dbReference type="PIRSR" id="PIRSR604574-1"/>
    </source>
</evidence>
<dbReference type="KEGG" id="hoh:Hoch_1751"/>
<dbReference type="InterPro" id="IPR037151">
    <property type="entry name" value="AlkB-like_sf"/>
</dbReference>
<evidence type="ECO:0000256" key="4">
    <source>
        <dbReference type="ARBA" id="ARBA00023004"/>
    </source>
</evidence>
<dbReference type="PANTHER" id="PTHR16557:SF2">
    <property type="entry name" value="NUCLEIC ACID DIOXYGENASE ALKBH1"/>
    <property type="match status" value="1"/>
</dbReference>
<feature type="binding site" evidence="6">
    <location>
        <position position="132"/>
    </location>
    <ligand>
        <name>Fe cation</name>
        <dbReference type="ChEBI" id="CHEBI:24875"/>
        <note>catalytic</note>
    </ligand>
</feature>
<dbReference type="InterPro" id="IPR005123">
    <property type="entry name" value="Oxoglu/Fe-dep_dioxygenase_dom"/>
</dbReference>
<dbReference type="Pfam" id="PF13532">
    <property type="entry name" value="2OG-FeII_Oxy_2"/>
    <property type="match status" value="1"/>
</dbReference>
<dbReference type="PROSITE" id="PS51471">
    <property type="entry name" value="FE2OG_OXY"/>
    <property type="match status" value="1"/>
</dbReference>
<feature type="binding site" evidence="5">
    <location>
        <begin position="79"/>
        <end position="81"/>
    </location>
    <ligand>
        <name>substrate</name>
    </ligand>
</feature>
<evidence type="ECO:0000259" key="7">
    <source>
        <dbReference type="PROSITE" id="PS51471"/>
    </source>
</evidence>
<evidence type="ECO:0000313" key="8">
    <source>
        <dbReference type="EMBL" id="ACY14300.1"/>
    </source>
</evidence>
<dbReference type="GO" id="GO:0008198">
    <property type="term" value="F:ferrous iron binding"/>
    <property type="evidence" value="ECO:0007669"/>
    <property type="project" value="TreeGrafter"/>
</dbReference>
<protein>
    <submittedName>
        <fullName evidence="8">2OG-Fe(II) oxygenase</fullName>
    </submittedName>
</protein>
<dbReference type="eggNOG" id="COG3145">
    <property type="taxonomic scope" value="Bacteria"/>
</dbReference>
<evidence type="ECO:0000313" key="9">
    <source>
        <dbReference type="Proteomes" id="UP000001880"/>
    </source>
</evidence>
<sequence>MRGKQNELFPEQAPPLPEGFLHIVAALDLDAQGALLEQVRAVLAEAPAYRPSMPRTGAPLSVRMSNCGTLGWISDRAGYRYEPLHPHTARRWPAIPPLAMAQWNRFADWPVRPEACLVNLYQTGSRLGMHVDQDERAADAPVVSISLGCDAVYRLGGHTRNLPSQRLLLRSGDVVVLGGAARRCYHGVDRIVAGTSPLPELEARINLTLRRVEPLDTGA</sequence>
<dbReference type="Gene3D" id="2.60.120.590">
    <property type="entry name" value="Alpha-ketoglutarate-dependent dioxygenase AlkB-like"/>
    <property type="match status" value="1"/>
</dbReference>
<dbReference type="RefSeq" id="WP_012826908.1">
    <property type="nucleotide sequence ID" value="NC_013440.1"/>
</dbReference>
<keyword evidence="2" id="KW-0223">Dioxygenase</keyword>
<evidence type="ECO:0000256" key="1">
    <source>
        <dbReference type="ARBA" id="ARBA00022723"/>
    </source>
</evidence>
<dbReference type="OrthoDB" id="9796932at2"/>
<keyword evidence="9" id="KW-1185">Reference proteome</keyword>
<dbReference type="EMBL" id="CP001804">
    <property type="protein sequence ID" value="ACY14300.1"/>
    <property type="molecule type" value="Genomic_DNA"/>
</dbReference>
<evidence type="ECO:0000256" key="3">
    <source>
        <dbReference type="ARBA" id="ARBA00023002"/>
    </source>
</evidence>
<feature type="binding site" evidence="5">
    <location>
        <position position="72"/>
    </location>
    <ligand>
        <name>substrate</name>
    </ligand>
</feature>
<feature type="binding site" evidence="5">
    <location>
        <position position="134"/>
    </location>
    <ligand>
        <name>substrate</name>
    </ligand>
</feature>
<feature type="binding site" evidence="5">
    <location>
        <begin position="119"/>
        <end position="121"/>
    </location>
    <ligand>
        <name>2-oxoglutarate</name>
        <dbReference type="ChEBI" id="CHEBI:16810"/>
    </ligand>
</feature>
<dbReference type="HOGENOM" id="CLU_039677_1_0_7"/>
<dbReference type="SUPFAM" id="SSF51197">
    <property type="entry name" value="Clavaminate synthase-like"/>
    <property type="match status" value="1"/>
</dbReference>
<dbReference type="PANTHER" id="PTHR16557">
    <property type="entry name" value="ALKYLATED DNA REPAIR PROTEIN ALKB-RELATED"/>
    <property type="match status" value="1"/>
</dbReference>
<dbReference type="STRING" id="502025.Hoch_1751"/>
<reference evidence="8 9" key="1">
    <citation type="journal article" date="2010" name="Stand. Genomic Sci.">
        <title>Complete genome sequence of Haliangium ochraceum type strain (SMP-2).</title>
        <authorList>
            <consortium name="US DOE Joint Genome Institute (JGI-PGF)"/>
            <person name="Ivanova N."/>
            <person name="Daum C."/>
            <person name="Lang E."/>
            <person name="Abt B."/>
            <person name="Kopitz M."/>
            <person name="Saunders E."/>
            <person name="Lapidus A."/>
            <person name="Lucas S."/>
            <person name="Glavina Del Rio T."/>
            <person name="Nolan M."/>
            <person name="Tice H."/>
            <person name="Copeland A."/>
            <person name="Cheng J.F."/>
            <person name="Chen F."/>
            <person name="Bruce D."/>
            <person name="Goodwin L."/>
            <person name="Pitluck S."/>
            <person name="Mavromatis K."/>
            <person name="Pati A."/>
            <person name="Mikhailova N."/>
            <person name="Chen A."/>
            <person name="Palaniappan K."/>
            <person name="Land M."/>
            <person name="Hauser L."/>
            <person name="Chang Y.J."/>
            <person name="Jeffries C.D."/>
            <person name="Detter J.C."/>
            <person name="Brettin T."/>
            <person name="Rohde M."/>
            <person name="Goker M."/>
            <person name="Bristow J."/>
            <person name="Markowitz V."/>
            <person name="Eisen J.A."/>
            <person name="Hugenholtz P."/>
            <person name="Kyrpides N.C."/>
            <person name="Klenk H.P."/>
        </authorList>
    </citation>
    <scope>NUCLEOTIDE SEQUENCE [LARGE SCALE GENOMIC DNA]</scope>
    <source>
        <strain evidence="9">DSM 14365 / CIP 107738 / JCM 11303 / AJ 13395 / SMP-2</strain>
    </source>
</reference>
<dbReference type="Proteomes" id="UP000001880">
    <property type="component" value="Chromosome"/>
</dbReference>
<dbReference type="GO" id="GO:0035513">
    <property type="term" value="P:oxidative RNA demethylation"/>
    <property type="evidence" value="ECO:0007669"/>
    <property type="project" value="TreeGrafter"/>
</dbReference>
<keyword evidence="3" id="KW-0560">Oxidoreductase</keyword>
<feature type="binding site" evidence="6">
    <location>
        <position position="130"/>
    </location>
    <ligand>
        <name>Fe cation</name>
        <dbReference type="ChEBI" id="CHEBI:24875"/>
        <note>catalytic</note>
    </ligand>
</feature>
<dbReference type="InterPro" id="IPR004574">
    <property type="entry name" value="Alkb"/>
</dbReference>
<dbReference type="InterPro" id="IPR027450">
    <property type="entry name" value="AlkB-like"/>
</dbReference>
<proteinExistence type="predicted"/>
<dbReference type="GO" id="GO:0035515">
    <property type="term" value="F:oxidative RNA demethylase activity"/>
    <property type="evidence" value="ECO:0007669"/>
    <property type="project" value="TreeGrafter"/>
</dbReference>
<name>D0LXU5_HALO1</name>
<feature type="domain" description="Fe2OG dioxygenase" evidence="7">
    <location>
        <begin position="112"/>
        <end position="213"/>
    </location>
</feature>
<gene>
    <name evidence="8" type="ordered locus">Hoch_1751</name>
</gene>
<accession>D0LXU5</accession>
<feature type="binding site" evidence="5">
    <location>
        <position position="160"/>
    </location>
    <ligand>
        <name>substrate</name>
    </ligand>
</feature>
<dbReference type="GO" id="GO:0005737">
    <property type="term" value="C:cytoplasm"/>
    <property type="evidence" value="ECO:0007669"/>
    <property type="project" value="TreeGrafter"/>
</dbReference>
<dbReference type="AlphaFoldDB" id="D0LXU5"/>
<comment type="cofactor">
    <cofactor evidence="6">
        <name>Fe(2+)</name>
        <dbReference type="ChEBI" id="CHEBI:29033"/>
    </cofactor>
    <text evidence="6">Binds 1 Fe(2+) ion per subunit.</text>
</comment>
<feature type="binding site" evidence="6">
    <location>
        <position position="186"/>
    </location>
    <ligand>
        <name>Fe cation</name>
        <dbReference type="ChEBI" id="CHEBI:24875"/>
        <note>catalytic</note>
    </ligand>
</feature>